<dbReference type="EMBL" id="MN740963">
    <property type="protein sequence ID" value="QHU20170.1"/>
    <property type="molecule type" value="Genomic_DNA"/>
</dbReference>
<proteinExistence type="predicted"/>
<reference evidence="1" key="1">
    <citation type="journal article" date="2020" name="Nature">
        <title>Giant virus diversity and host interactions through global metagenomics.</title>
        <authorList>
            <person name="Schulz F."/>
            <person name="Roux S."/>
            <person name="Paez-Espino D."/>
            <person name="Jungbluth S."/>
            <person name="Walsh D.A."/>
            <person name="Denef V.J."/>
            <person name="McMahon K.D."/>
            <person name="Konstantinidis K.T."/>
            <person name="Eloe-Fadrosh E.A."/>
            <person name="Kyrpides N.C."/>
            <person name="Woyke T."/>
        </authorList>
    </citation>
    <scope>NUCLEOTIDE SEQUENCE</scope>
    <source>
        <strain evidence="1">GVMAG-S-3300013014-136</strain>
    </source>
</reference>
<evidence type="ECO:0000313" key="1">
    <source>
        <dbReference type="EMBL" id="QHU20170.1"/>
    </source>
</evidence>
<sequence>MFVIQNFQSLIILDAKDEKDTLRTFYKKFKGVLSCIEKGVLAPLKKNDNNQIFFKDTINAHRPSLKISLSSPETLANILSVLQELPQGTMLLTVSGDSNVLALEFESG</sequence>
<dbReference type="AlphaFoldDB" id="A0A6C0KTY1"/>
<accession>A0A6C0KTY1</accession>
<protein>
    <submittedName>
        <fullName evidence="1">Uncharacterized protein</fullName>
    </submittedName>
</protein>
<name>A0A6C0KTY1_9ZZZZ</name>
<organism evidence="1">
    <name type="scientific">viral metagenome</name>
    <dbReference type="NCBI Taxonomy" id="1070528"/>
    <lineage>
        <taxon>unclassified sequences</taxon>
        <taxon>metagenomes</taxon>
        <taxon>organismal metagenomes</taxon>
    </lineage>
</organism>